<dbReference type="EMBL" id="JTDI01000001">
    <property type="protein sequence ID" value="KHK92984.1"/>
    <property type="molecule type" value="Genomic_DNA"/>
</dbReference>
<evidence type="ECO:0000256" key="12">
    <source>
        <dbReference type="RuleBase" id="RU003357"/>
    </source>
</evidence>
<dbReference type="InterPro" id="IPR010916">
    <property type="entry name" value="TonB_box_CS"/>
</dbReference>
<dbReference type="OrthoDB" id="7051241at2"/>
<feature type="short sequence motif" description="TonB C-terminal box" evidence="11">
    <location>
        <begin position="989"/>
        <end position="1006"/>
    </location>
</feature>
<evidence type="ECO:0000313" key="17">
    <source>
        <dbReference type="Proteomes" id="UP000031057"/>
    </source>
</evidence>
<dbReference type="PROSITE" id="PS01156">
    <property type="entry name" value="TONB_DEPENDENT_REC_2"/>
    <property type="match status" value="1"/>
</dbReference>
<organism evidence="16 17">
    <name type="scientific">Novosphingobium malaysiense</name>
    <dbReference type="NCBI Taxonomy" id="1348853"/>
    <lineage>
        <taxon>Bacteria</taxon>
        <taxon>Pseudomonadati</taxon>
        <taxon>Pseudomonadota</taxon>
        <taxon>Alphaproteobacteria</taxon>
        <taxon>Sphingomonadales</taxon>
        <taxon>Sphingomonadaceae</taxon>
        <taxon>Novosphingobium</taxon>
    </lineage>
</organism>
<dbReference type="InterPro" id="IPR000531">
    <property type="entry name" value="Beta-barrel_TonB"/>
</dbReference>
<protein>
    <recommendedName>
        <fullName evidence="18">TonB-dependent receptor</fullName>
    </recommendedName>
</protein>
<accession>A0A0B1ZU14</accession>
<keyword evidence="3 9" id="KW-1134">Transmembrane beta strand</keyword>
<dbReference type="Proteomes" id="UP000031057">
    <property type="component" value="Unassembled WGS sequence"/>
</dbReference>
<evidence type="ECO:0000259" key="14">
    <source>
        <dbReference type="Pfam" id="PF00593"/>
    </source>
</evidence>
<keyword evidence="7 9" id="KW-0472">Membrane</keyword>
<evidence type="ECO:0000256" key="5">
    <source>
        <dbReference type="ARBA" id="ARBA00022729"/>
    </source>
</evidence>
<name>A0A0B1ZU14_9SPHN</name>
<evidence type="ECO:0000313" key="16">
    <source>
        <dbReference type="EMBL" id="KHK92984.1"/>
    </source>
</evidence>
<feature type="short sequence motif" description="TonB box" evidence="10">
    <location>
        <begin position="40"/>
        <end position="46"/>
    </location>
</feature>
<dbReference type="STRING" id="1348853.LK12_00915"/>
<feature type="chain" id="PRO_5002065576" description="TonB-dependent receptor" evidence="13">
    <location>
        <begin position="30"/>
        <end position="1006"/>
    </location>
</feature>
<dbReference type="Gene3D" id="2.170.130.10">
    <property type="entry name" value="TonB-dependent receptor, plug domain"/>
    <property type="match status" value="1"/>
</dbReference>
<evidence type="ECO:0000256" key="4">
    <source>
        <dbReference type="ARBA" id="ARBA00022692"/>
    </source>
</evidence>
<dbReference type="GO" id="GO:0009279">
    <property type="term" value="C:cell outer membrane"/>
    <property type="evidence" value="ECO:0007669"/>
    <property type="project" value="UniProtKB-SubCell"/>
</dbReference>
<dbReference type="SUPFAM" id="SSF56935">
    <property type="entry name" value="Porins"/>
    <property type="match status" value="1"/>
</dbReference>
<evidence type="ECO:0000256" key="2">
    <source>
        <dbReference type="ARBA" id="ARBA00022448"/>
    </source>
</evidence>
<keyword evidence="17" id="KW-1185">Reference proteome</keyword>
<evidence type="ECO:0000259" key="15">
    <source>
        <dbReference type="Pfam" id="PF07715"/>
    </source>
</evidence>
<keyword evidence="6 10" id="KW-0798">TonB box</keyword>
<evidence type="ECO:0008006" key="18">
    <source>
        <dbReference type="Google" id="ProtNLM"/>
    </source>
</evidence>
<feature type="domain" description="TonB-dependent receptor-like beta-barrel" evidence="14">
    <location>
        <begin position="405"/>
        <end position="964"/>
    </location>
</feature>
<feature type="signal peptide" evidence="13">
    <location>
        <begin position="1"/>
        <end position="29"/>
    </location>
</feature>
<evidence type="ECO:0000256" key="11">
    <source>
        <dbReference type="PROSITE-ProRule" id="PRU10144"/>
    </source>
</evidence>
<comment type="similarity">
    <text evidence="9 12">Belongs to the TonB-dependent receptor family.</text>
</comment>
<evidence type="ECO:0000256" key="3">
    <source>
        <dbReference type="ARBA" id="ARBA00022452"/>
    </source>
</evidence>
<dbReference type="PANTHER" id="PTHR47234:SF2">
    <property type="entry name" value="TONB-DEPENDENT RECEPTOR"/>
    <property type="match status" value="1"/>
</dbReference>
<keyword evidence="2 9" id="KW-0813">Transport</keyword>
<sequence length="1006" mass="107213">MKNQTLTALKAGAAPVVLGFALFSSSAYAQDAADEAPADTIVVTGTRIVAPNQASIAPITTVTSDDISLSGTTRTEDLLNSLPQVVAAQSSTLANGATGTAQVDLRGLGPSRTLVLINGRRLMTGDPNSTSSAADLNFIPASLVKRVDVLTGGASATYGADAVAGVVNFVMDTDFEGFRVDTNYGLYMHENNSSLMQPLLDSAGYDYPNGLSTDGAQFDATVSFGTAFDDGRGHATAYIGYRKAHALKQARRDYSACALSASSSQTLYCGGSYTTPSGNALYWLPGQTSTSTIGAFGPGTLPPGTFSLYNYAPLNYLQRPDERYTAGVFADYEINESIHPYMEFMFMDDRTLAQIAPSGDFGNTLTINCDNPLLSAAQSTQLCSSANLINGYLGTFPLASGAGYNPNPGDAPLTFYDPTTGDPYNIGFMQVLRRNVEGGPRISDLQHTAYRAVLGSRGDLDNVWSYDAYYQYGRTNYSQVYSNEFSIARLTNALDVVTDPATGNPVCRVALSGQDTNCVPYDIFTGAGPSQEAINYLSATGFLKGQTSQQVLSATFTGALGEYGLQTPWAGDGVSIALGAEYRKDSLELRGDNAFNTGDLTGQGAPTKDVDGGYKVTEFFGEVELPIVQDSFISNLSFNGGYRYSHYKIANGRTFNTDTFKLGVDFAPVSDIRIRAGYNRAVRVPNIQELFAPQIVALDGSQDPCASVSPLPAGCALQGVTTGTPANPAQQYNGLIGGNPDLNPEKATTKTLGVVIAPRWVPRLTLSVDYFDIKVKDAIQGYGADAIVQACTTDLNAEACALINRNAAGSLWLTSDGYVTDINHNVGYVKTKGFEFNGNYSREIGTAGTLSLNFVGTALDKFETDNGLTEIYDCAGYYGTTCGTPLPKWRHKLRATFRTAGGLGVSAQWRYLSSVKNDGLNPSSTLAGTVRDIDRKIGSQSYFDLTMTADIGDHFTWRLGATNLFDKQPPLVSSRACASVVCNGNTYPGTYDALGRYVFTGVTMNF</sequence>
<dbReference type="InterPro" id="IPR037066">
    <property type="entry name" value="Plug_dom_sf"/>
</dbReference>
<reference evidence="16 17" key="1">
    <citation type="submission" date="2014-10" db="EMBL/GenBank/DDBJ databases">
        <title>Genome sequence of Novosphingobium malaysiense MUSC 273(T).</title>
        <authorList>
            <person name="Lee L.-H."/>
        </authorList>
    </citation>
    <scope>NUCLEOTIDE SEQUENCE [LARGE SCALE GENOMIC DNA]</scope>
    <source>
        <strain evidence="16 17">MUSC 273</strain>
    </source>
</reference>
<gene>
    <name evidence="16" type="ORF">LK12_00915</name>
</gene>
<comment type="subcellular location">
    <subcellularLocation>
        <location evidence="1 9">Cell outer membrane</location>
        <topology evidence="1 9">Multi-pass membrane protein</topology>
    </subcellularLocation>
</comment>
<proteinExistence type="inferred from homology"/>
<dbReference type="PANTHER" id="PTHR47234">
    <property type="match status" value="1"/>
</dbReference>
<dbReference type="InterPro" id="IPR036942">
    <property type="entry name" value="Beta-barrel_TonB_sf"/>
</dbReference>
<dbReference type="InterPro" id="IPR039426">
    <property type="entry name" value="TonB-dep_rcpt-like"/>
</dbReference>
<dbReference type="Gene3D" id="2.40.170.20">
    <property type="entry name" value="TonB-dependent receptor, beta-barrel domain"/>
    <property type="match status" value="1"/>
</dbReference>
<evidence type="ECO:0000256" key="1">
    <source>
        <dbReference type="ARBA" id="ARBA00004571"/>
    </source>
</evidence>
<dbReference type="InterPro" id="IPR012910">
    <property type="entry name" value="Plug_dom"/>
</dbReference>
<evidence type="ECO:0000256" key="9">
    <source>
        <dbReference type="PROSITE-ProRule" id="PRU01360"/>
    </source>
</evidence>
<dbReference type="InterPro" id="IPR010917">
    <property type="entry name" value="TonB_rcpt_CS"/>
</dbReference>
<comment type="caution">
    <text evidence="16">The sequence shown here is derived from an EMBL/GenBank/DDBJ whole genome shotgun (WGS) entry which is preliminary data.</text>
</comment>
<dbReference type="AlphaFoldDB" id="A0A0B1ZU14"/>
<evidence type="ECO:0000256" key="10">
    <source>
        <dbReference type="PROSITE-ProRule" id="PRU10143"/>
    </source>
</evidence>
<evidence type="ECO:0000256" key="8">
    <source>
        <dbReference type="ARBA" id="ARBA00023237"/>
    </source>
</evidence>
<keyword evidence="4 9" id="KW-0812">Transmembrane</keyword>
<evidence type="ECO:0000256" key="13">
    <source>
        <dbReference type="SAM" id="SignalP"/>
    </source>
</evidence>
<keyword evidence="8 9" id="KW-0998">Cell outer membrane</keyword>
<dbReference type="RefSeq" id="WP_039278244.1">
    <property type="nucleotide sequence ID" value="NZ_JTDI01000001.1"/>
</dbReference>
<feature type="domain" description="TonB-dependent receptor plug" evidence="15">
    <location>
        <begin position="53"/>
        <end position="166"/>
    </location>
</feature>
<evidence type="ECO:0000256" key="6">
    <source>
        <dbReference type="ARBA" id="ARBA00023077"/>
    </source>
</evidence>
<keyword evidence="5 13" id="KW-0732">Signal</keyword>
<dbReference type="Pfam" id="PF07715">
    <property type="entry name" value="Plug"/>
    <property type="match status" value="1"/>
</dbReference>
<dbReference type="PROSITE" id="PS52016">
    <property type="entry name" value="TONB_DEPENDENT_REC_3"/>
    <property type="match status" value="1"/>
</dbReference>
<dbReference type="PROSITE" id="PS00430">
    <property type="entry name" value="TONB_DEPENDENT_REC_1"/>
    <property type="match status" value="1"/>
</dbReference>
<dbReference type="Pfam" id="PF00593">
    <property type="entry name" value="TonB_dep_Rec_b-barrel"/>
    <property type="match status" value="1"/>
</dbReference>
<evidence type="ECO:0000256" key="7">
    <source>
        <dbReference type="ARBA" id="ARBA00023136"/>
    </source>
</evidence>